<gene>
    <name evidence="2" type="ORF">QR98_0032530</name>
</gene>
<proteinExistence type="predicted"/>
<dbReference type="VEuPathDB" id="VectorBase:SSCA000410"/>
<protein>
    <submittedName>
        <fullName evidence="2">Alpha-sarcoglycan-like protein-like protein</fullName>
    </submittedName>
</protein>
<evidence type="ECO:0000313" key="3">
    <source>
        <dbReference type="Proteomes" id="UP000616769"/>
    </source>
</evidence>
<dbReference type="AlphaFoldDB" id="A0A132A1V0"/>
<dbReference type="EMBL" id="JXLN01009968">
    <property type="protein sequence ID" value="KPM04799.1"/>
    <property type="molecule type" value="Genomic_DNA"/>
</dbReference>
<sequence length="152" mass="17922">MKSFLVFLLIDQFILFAAALGKKANFFPRTKIWIFFFVPYPEILPQYRENRILFTTEAFFTELRLISSENAYGPKFIDDHHRIDVFASLADHADLPSWIRYYQRPNSSVGLFYGSPLIDDDGDVIIDIILLDRFNFNVSRKKIQYRILNRDG</sequence>
<dbReference type="InterPro" id="IPR048346">
    <property type="entry name" value="Sarcoglycan_N"/>
</dbReference>
<comment type="caution">
    <text evidence="2">The sequence shown here is derived from an EMBL/GenBank/DDBJ whole genome shotgun (WGS) entry which is preliminary data.</text>
</comment>
<dbReference type="OrthoDB" id="10019906at2759"/>
<dbReference type="Pfam" id="PF05510">
    <property type="entry name" value="Sarcoglycan_2"/>
    <property type="match status" value="1"/>
</dbReference>
<dbReference type="Proteomes" id="UP000616769">
    <property type="component" value="Unassembled WGS sequence"/>
</dbReference>
<evidence type="ECO:0000259" key="1">
    <source>
        <dbReference type="Pfam" id="PF05510"/>
    </source>
</evidence>
<accession>A0A132A1V0</accession>
<evidence type="ECO:0000313" key="2">
    <source>
        <dbReference type="EMBL" id="KPM04799.1"/>
    </source>
</evidence>
<feature type="domain" description="Sarcoglycan alpha/epsilon N-terminal" evidence="1">
    <location>
        <begin position="83"/>
        <end position="143"/>
    </location>
</feature>
<organism evidence="2 3">
    <name type="scientific">Sarcoptes scabiei</name>
    <name type="common">Itch mite</name>
    <name type="synonym">Acarus scabiei</name>
    <dbReference type="NCBI Taxonomy" id="52283"/>
    <lineage>
        <taxon>Eukaryota</taxon>
        <taxon>Metazoa</taxon>
        <taxon>Ecdysozoa</taxon>
        <taxon>Arthropoda</taxon>
        <taxon>Chelicerata</taxon>
        <taxon>Arachnida</taxon>
        <taxon>Acari</taxon>
        <taxon>Acariformes</taxon>
        <taxon>Sarcoptiformes</taxon>
        <taxon>Astigmata</taxon>
        <taxon>Psoroptidia</taxon>
        <taxon>Sarcoptoidea</taxon>
        <taxon>Sarcoptidae</taxon>
        <taxon>Sarcoptinae</taxon>
        <taxon>Sarcoptes</taxon>
    </lineage>
</organism>
<reference evidence="2 3" key="1">
    <citation type="journal article" date="2015" name="Parasit. Vectors">
        <title>Draft genome of the scabies mite.</title>
        <authorList>
            <person name="Rider S.D.Jr."/>
            <person name="Morgan M.S."/>
            <person name="Arlian L.G."/>
        </authorList>
    </citation>
    <scope>NUCLEOTIDE SEQUENCE [LARGE SCALE GENOMIC DNA]</scope>
    <source>
        <strain evidence="2">Arlian Lab</strain>
    </source>
</reference>
<name>A0A132A1V0_SARSC</name>